<dbReference type="Proteomes" id="UP001370348">
    <property type="component" value="Chromosome"/>
</dbReference>
<evidence type="ECO:0000259" key="1">
    <source>
        <dbReference type="Pfam" id="PF01966"/>
    </source>
</evidence>
<accession>A0ABZ2MB25</accession>
<reference evidence="2 3" key="1">
    <citation type="submission" date="2021-12" db="EMBL/GenBank/DDBJ databases">
        <title>Discovery of the Pendulisporaceae a myxobacterial family with distinct sporulation behavior and unique specialized metabolism.</title>
        <authorList>
            <person name="Garcia R."/>
            <person name="Popoff A."/>
            <person name="Bader C.D."/>
            <person name="Loehr J."/>
            <person name="Walesch S."/>
            <person name="Walt C."/>
            <person name="Boldt J."/>
            <person name="Bunk B."/>
            <person name="Haeckl F.J.F.P.J."/>
            <person name="Gunesch A.P."/>
            <person name="Birkelbach J."/>
            <person name="Nuebel U."/>
            <person name="Pietschmann T."/>
            <person name="Bach T."/>
            <person name="Mueller R."/>
        </authorList>
    </citation>
    <scope>NUCLEOTIDE SEQUENCE [LARGE SCALE GENOMIC DNA]</scope>
    <source>
        <strain evidence="2 3">MSr11954</strain>
    </source>
</reference>
<feature type="domain" description="HD" evidence="1">
    <location>
        <begin position="12"/>
        <end position="111"/>
    </location>
</feature>
<dbReference type="CDD" id="cd00077">
    <property type="entry name" value="HDc"/>
    <property type="match status" value="1"/>
</dbReference>
<dbReference type="RefSeq" id="WP_394829829.1">
    <property type="nucleotide sequence ID" value="NZ_CP089984.1"/>
</dbReference>
<dbReference type="Pfam" id="PF01966">
    <property type="entry name" value="HD"/>
    <property type="match status" value="1"/>
</dbReference>
<protein>
    <submittedName>
        <fullName evidence="2">HD domain-containing protein</fullName>
    </submittedName>
</protein>
<dbReference type="SUPFAM" id="SSF109604">
    <property type="entry name" value="HD-domain/PDEase-like"/>
    <property type="match status" value="1"/>
</dbReference>
<evidence type="ECO:0000313" key="3">
    <source>
        <dbReference type="Proteomes" id="UP001370348"/>
    </source>
</evidence>
<sequence length="171" mass="18467">MLEALGAPYRLIAHGLLVAEAAEVLLLKLRQVGFVVDESWVLAGAVLHDAGKIVHPSELDAPGKSHESAGEALLLAHGVERHVAHTCVSHAAWEHASCSVEEKLVALADALWKGVRRPVLETAIIDEVARRTQADRWSIFVDLDTCFEAIADEGSDRLARSQAPAFSSLPR</sequence>
<evidence type="ECO:0000313" key="2">
    <source>
        <dbReference type="EMBL" id="WXB19713.1"/>
    </source>
</evidence>
<keyword evidence="3" id="KW-1185">Reference proteome</keyword>
<dbReference type="InterPro" id="IPR006674">
    <property type="entry name" value="HD_domain"/>
</dbReference>
<name>A0ABZ2MB25_9BACT</name>
<dbReference type="EMBL" id="CP089984">
    <property type="protein sequence ID" value="WXB19713.1"/>
    <property type="molecule type" value="Genomic_DNA"/>
</dbReference>
<proteinExistence type="predicted"/>
<gene>
    <name evidence="2" type="ORF">LZC94_21115</name>
</gene>
<dbReference type="InterPro" id="IPR003607">
    <property type="entry name" value="HD/PDEase_dom"/>
</dbReference>
<organism evidence="2 3">
    <name type="scientific">Pendulispora albinea</name>
    <dbReference type="NCBI Taxonomy" id="2741071"/>
    <lineage>
        <taxon>Bacteria</taxon>
        <taxon>Pseudomonadati</taxon>
        <taxon>Myxococcota</taxon>
        <taxon>Myxococcia</taxon>
        <taxon>Myxococcales</taxon>
        <taxon>Sorangiineae</taxon>
        <taxon>Pendulisporaceae</taxon>
        <taxon>Pendulispora</taxon>
    </lineage>
</organism>
<dbReference type="Gene3D" id="1.10.3210.10">
    <property type="entry name" value="Hypothetical protein af1432"/>
    <property type="match status" value="1"/>
</dbReference>